<proteinExistence type="predicted"/>
<protein>
    <submittedName>
        <fullName evidence="1">DUF664 domain-containing protein</fullName>
    </submittedName>
</protein>
<name>A0AAP7A0I2_PAEAL</name>
<dbReference type="Gene3D" id="1.20.120.450">
    <property type="entry name" value="dinb family like domain"/>
    <property type="match status" value="1"/>
</dbReference>
<gene>
    <name evidence="1" type="ORF">HMI46_16825</name>
</gene>
<evidence type="ECO:0000313" key="2">
    <source>
        <dbReference type="Proteomes" id="UP000552038"/>
    </source>
</evidence>
<reference evidence="1 2" key="1">
    <citation type="submission" date="2020-05" db="EMBL/GenBank/DDBJ databases">
        <title>Whole genome sequencing and identification of novel metabolites from Paenibacillus alvei strain JR949.</title>
        <authorList>
            <person name="Rajendhran J."/>
            <person name="Sree Pranav P."/>
            <person name="Mahalakshmi B."/>
            <person name="Karthikeyan R."/>
        </authorList>
    </citation>
    <scope>NUCLEOTIDE SEQUENCE [LARGE SCALE GENOMIC DNA]</scope>
    <source>
        <strain evidence="1 2">JR949</strain>
    </source>
</reference>
<dbReference type="InterPro" id="IPR034660">
    <property type="entry name" value="DinB/YfiT-like"/>
</dbReference>
<accession>A0AAP7A0I2</accession>
<dbReference type="Pfam" id="PF04978">
    <property type="entry name" value="MST"/>
    <property type="match status" value="1"/>
</dbReference>
<comment type="caution">
    <text evidence="1">The sequence shown here is derived from an EMBL/GenBank/DDBJ whole genome shotgun (WGS) entry which is preliminary data.</text>
</comment>
<sequence length="174" mass="20704">MDKLFLITDVDGFTPELSRLISMMNYARFTTLKTVEGLSREQLDYRFDQNSNTIGALLYHMAAVEYAYQAETFENRELNEQEWEKWGAALELGEKGKQAIRGNDLDFYLSTLDEVRQHTLTGFSSRNDAWLYEETSFWHDKPANNYFKWFHVFEDEINHRGQMRFIKKRLPQHV</sequence>
<dbReference type="SUPFAM" id="SSF109854">
    <property type="entry name" value="DinB/YfiT-like putative metalloenzymes"/>
    <property type="match status" value="1"/>
</dbReference>
<evidence type="ECO:0000313" key="1">
    <source>
        <dbReference type="EMBL" id="NOJ72215.1"/>
    </source>
</evidence>
<dbReference type="RefSeq" id="WP_171417792.1">
    <property type="nucleotide sequence ID" value="NZ_JABFOR010000022.1"/>
</dbReference>
<dbReference type="InterPro" id="IPR007061">
    <property type="entry name" value="MST-like"/>
</dbReference>
<dbReference type="EMBL" id="JABFOR010000022">
    <property type="protein sequence ID" value="NOJ72215.1"/>
    <property type="molecule type" value="Genomic_DNA"/>
</dbReference>
<organism evidence="1 2">
    <name type="scientific">Paenibacillus alvei</name>
    <name type="common">Bacillus alvei</name>
    <dbReference type="NCBI Taxonomy" id="44250"/>
    <lineage>
        <taxon>Bacteria</taxon>
        <taxon>Bacillati</taxon>
        <taxon>Bacillota</taxon>
        <taxon>Bacilli</taxon>
        <taxon>Bacillales</taxon>
        <taxon>Paenibacillaceae</taxon>
        <taxon>Paenibacillus</taxon>
    </lineage>
</organism>
<dbReference type="AlphaFoldDB" id="A0AAP7A0I2"/>
<dbReference type="Proteomes" id="UP000552038">
    <property type="component" value="Unassembled WGS sequence"/>
</dbReference>